<comment type="similarity">
    <text evidence="2">Belongs to the anion exchanger (TC 2.A.31) family.</text>
</comment>
<feature type="transmembrane region" description="Helical" evidence="14">
    <location>
        <begin position="629"/>
        <end position="650"/>
    </location>
</feature>
<dbReference type="SUPFAM" id="SSF55804">
    <property type="entry name" value="Phoshotransferase/anion transport protein"/>
    <property type="match status" value="1"/>
</dbReference>
<dbReference type="GO" id="GO:0015106">
    <property type="term" value="F:bicarbonate transmembrane transporter activity"/>
    <property type="evidence" value="ECO:0007669"/>
    <property type="project" value="TreeGrafter"/>
</dbReference>
<dbReference type="InterPro" id="IPR018241">
    <property type="entry name" value="Anion_exchange_CS"/>
</dbReference>
<sequence length="877" mass="98227">FRDSVSASILDNISLSGLTPRTFFPVLCWDPESPDACLLLPVLLWGGIERREAQREKRKQFSSRCTLCLELLKAFVELTKLMMDHNQQGHMQEMGQWAGYKENYDPEAGHWGLPRISYLTFKSLVQVYRTMETGVVLLDVEERSLSGIAEKIVDEMVTKKEIRPEDRDGLLQAVRQSGSQSAEAQALTSTLEMQTFSVAERVRKFSHCTSALDSLERPAMALVQLREAAVLDALQALGPVRLLFLLVGPTKSEMDYHDTGHAMAALLADKVRGRAQSDREVADAVASFMDCSVVIPPTEIQNEAMLAPIIGFQKKLLQERLRPHDSQPHLDFKPRKLSSARERPEEDPLLRSGIPFGGVIRDVKRRYRHYVSDITDALNAQVLAAVIFIYFAALSPAITFGGLLADKVDNMMGVSELMLSTAVQGVIFCLLAAQPVLIIGFSGPLLVFEEAFYGFCRAQDVEYLVGRVWIGMWLMVIVVLTVALEGSFLVRFISRFTQEIFSILISLIFIYETFTKLANTFKAHPLNLNYEHLNTTDPWQPVVVRHTFLDGSTGNVTTATSIRYRSYPNTALLSMCLMFGCFSIAYFLRIFKNGYFLPGKKLVVPQGLQVSNPAARGWLINPTGERKRFPVWMMIACVVPAFLVFILIFLESQITTLIISKPERKMVKGSGFHLDLLILVILGGCSALFGMPWLSATTVRSVTHANALTVMSKGPKPQIERVLEQRVSGVLVAILVGLSIFMEPILKMIPMPALFGIFLYMGITSLSGIQLWDRILLLLVPKKYHPNEPYATRVMTSRMHMFTAIQVVCLAMLWTAKSSVLSLALPFILILTVPLRMYMTGRVFTQLEMKCLDADDAKATFEEEPGVDMYSETRMPA</sequence>
<keyword evidence="3" id="KW-0813">Transport</keyword>
<dbReference type="PROSITE" id="PS00219">
    <property type="entry name" value="ANION_EXCHANGER_1"/>
    <property type="match status" value="1"/>
</dbReference>
<dbReference type="GO" id="GO:0051453">
    <property type="term" value="P:regulation of intracellular pH"/>
    <property type="evidence" value="ECO:0007669"/>
    <property type="project" value="TreeGrafter"/>
</dbReference>
<evidence type="ECO:0000256" key="4">
    <source>
        <dbReference type="ARBA" id="ARBA00022475"/>
    </source>
</evidence>
<dbReference type="PROSITE" id="PS00220">
    <property type="entry name" value="ANION_EXCHANGER_2"/>
    <property type="match status" value="1"/>
</dbReference>
<evidence type="ECO:0000256" key="5">
    <source>
        <dbReference type="ARBA" id="ARBA00022681"/>
    </source>
</evidence>
<dbReference type="Pfam" id="PF07565">
    <property type="entry name" value="Band_3_cyto"/>
    <property type="match status" value="2"/>
</dbReference>
<dbReference type="PANTHER" id="PTHR11453:SF12">
    <property type="entry name" value="BAND 3 ANION TRANSPORT PROTEIN"/>
    <property type="match status" value="1"/>
</dbReference>
<dbReference type="AlphaFoldDB" id="A0AAD9DT55"/>
<reference evidence="17" key="1">
    <citation type="submission" date="2023-03" db="EMBL/GenBank/DDBJ databases">
        <title>Electrophorus voltai genome.</title>
        <authorList>
            <person name="Bian C."/>
        </authorList>
    </citation>
    <scope>NUCLEOTIDE SEQUENCE</scope>
    <source>
        <strain evidence="17">CB-2022</strain>
        <tissue evidence="17">Muscle</tissue>
    </source>
</reference>
<feature type="domain" description="Band 3 cytoplasmic" evidence="16">
    <location>
        <begin position="73"/>
        <end position="189"/>
    </location>
</feature>
<dbReference type="InterPro" id="IPR013769">
    <property type="entry name" value="Band3_cytoplasmic_dom"/>
</dbReference>
<evidence type="ECO:0000256" key="11">
    <source>
        <dbReference type="ARBA" id="ARBA00032362"/>
    </source>
</evidence>
<keyword evidence="8" id="KW-0406">Ion transport</keyword>
<evidence type="ECO:0000256" key="9">
    <source>
        <dbReference type="ARBA" id="ARBA00023136"/>
    </source>
</evidence>
<organism evidence="17 18">
    <name type="scientific">Electrophorus voltai</name>
    <dbReference type="NCBI Taxonomy" id="2609070"/>
    <lineage>
        <taxon>Eukaryota</taxon>
        <taxon>Metazoa</taxon>
        <taxon>Chordata</taxon>
        <taxon>Craniata</taxon>
        <taxon>Vertebrata</taxon>
        <taxon>Euteleostomi</taxon>
        <taxon>Actinopterygii</taxon>
        <taxon>Neopterygii</taxon>
        <taxon>Teleostei</taxon>
        <taxon>Ostariophysi</taxon>
        <taxon>Gymnotiformes</taxon>
        <taxon>Gymnotoidei</taxon>
        <taxon>Gymnotidae</taxon>
        <taxon>Electrophorus</taxon>
    </lineage>
</organism>
<dbReference type="PRINTS" id="PR00165">
    <property type="entry name" value="ANIONEXCHNGR"/>
</dbReference>
<dbReference type="PRINTS" id="PR01187">
    <property type="entry name" value="ANIONEXHNGR1"/>
</dbReference>
<comment type="subcellular location">
    <subcellularLocation>
        <location evidence="1">Cell membrane</location>
        <topology evidence="1">Multi-pass membrane protein</topology>
    </subcellularLocation>
</comment>
<evidence type="ECO:0000256" key="1">
    <source>
        <dbReference type="ARBA" id="ARBA00004651"/>
    </source>
</evidence>
<feature type="transmembrane region" description="Helical" evidence="14">
    <location>
        <begin position="468"/>
        <end position="490"/>
    </location>
</feature>
<evidence type="ECO:0000313" key="17">
    <source>
        <dbReference type="EMBL" id="KAK1794385.1"/>
    </source>
</evidence>
<evidence type="ECO:0000256" key="10">
    <source>
        <dbReference type="ARBA" id="ARBA00023180"/>
    </source>
</evidence>
<evidence type="ECO:0000256" key="14">
    <source>
        <dbReference type="SAM" id="Phobius"/>
    </source>
</evidence>
<dbReference type="GO" id="GO:0005452">
    <property type="term" value="F:solute:inorganic anion antiporter activity"/>
    <property type="evidence" value="ECO:0007669"/>
    <property type="project" value="InterPro"/>
</dbReference>
<keyword evidence="5" id="KW-0039">Anion exchange</keyword>
<dbReference type="InterPro" id="IPR011531">
    <property type="entry name" value="HCO3_transpt-like_TM_dom"/>
</dbReference>
<evidence type="ECO:0000259" key="15">
    <source>
        <dbReference type="Pfam" id="PF00955"/>
    </source>
</evidence>
<keyword evidence="9 14" id="KW-0472">Membrane</keyword>
<comment type="catalytic activity">
    <reaction evidence="12">
        <text>hydrogencarbonate(in) + chloride(out) = hydrogencarbonate(out) + chloride(in)</text>
        <dbReference type="Rhea" id="RHEA:72363"/>
        <dbReference type="ChEBI" id="CHEBI:17544"/>
        <dbReference type="ChEBI" id="CHEBI:17996"/>
    </reaction>
</comment>
<keyword evidence="4" id="KW-1003">Cell membrane</keyword>
<dbReference type="GO" id="GO:0008509">
    <property type="term" value="F:monoatomic anion transmembrane transporter activity"/>
    <property type="evidence" value="ECO:0007669"/>
    <property type="project" value="InterPro"/>
</dbReference>
<feature type="transmembrane region" description="Helical" evidence="14">
    <location>
        <begin position="671"/>
        <end position="694"/>
    </location>
</feature>
<keyword evidence="6 14" id="KW-0812">Transmembrane</keyword>
<evidence type="ECO:0000256" key="3">
    <source>
        <dbReference type="ARBA" id="ARBA00022448"/>
    </source>
</evidence>
<keyword evidence="18" id="KW-1185">Reference proteome</keyword>
<evidence type="ECO:0000256" key="12">
    <source>
        <dbReference type="ARBA" id="ARBA00049347"/>
    </source>
</evidence>
<protein>
    <recommendedName>
        <fullName evidence="11">Solute carrier family 4 member 1</fullName>
    </recommendedName>
</protein>
<feature type="transmembrane region" description="Helical" evidence="14">
    <location>
        <begin position="571"/>
        <end position="591"/>
    </location>
</feature>
<feature type="domain" description="Bicarbonate transporter-like transmembrane" evidence="15">
    <location>
        <begin position="600"/>
        <end position="855"/>
    </location>
</feature>
<comment type="caution">
    <text evidence="17">The sequence shown here is derived from an EMBL/GenBank/DDBJ whole genome shotgun (WGS) entry which is preliminary data.</text>
</comment>
<gene>
    <name evidence="17" type="ORF">P4O66_011269</name>
</gene>
<dbReference type="InterPro" id="IPR003020">
    <property type="entry name" value="HCO3_transpt_euk"/>
</dbReference>
<feature type="transmembrane region" description="Helical" evidence="14">
    <location>
        <begin position="753"/>
        <end position="772"/>
    </location>
</feature>
<evidence type="ECO:0000256" key="8">
    <source>
        <dbReference type="ARBA" id="ARBA00023065"/>
    </source>
</evidence>
<dbReference type="Gene3D" id="3.40.930.10">
    <property type="entry name" value="Mannitol-specific EII, Chain A"/>
    <property type="match status" value="1"/>
</dbReference>
<dbReference type="FunFam" id="3.40.930.10:FF:000020">
    <property type="entry name" value="Anion exchange protein"/>
    <property type="match status" value="1"/>
</dbReference>
<dbReference type="Gene3D" id="1.10.287.570">
    <property type="entry name" value="Helical hairpin bin"/>
    <property type="match status" value="1"/>
</dbReference>
<dbReference type="InterPro" id="IPR001717">
    <property type="entry name" value="Anion_exchange"/>
</dbReference>
<keyword evidence="10" id="KW-0325">Glycoprotein</keyword>
<dbReference type="EMBL" id="JAROKS010000017">
    <property type="protein sequence ID" value="KAK1794385.1"/>
    <property type="molecule type" value="Genomic_DNA"/>
</dbReference>
<accession>A0AAD9DT55</accession>
<feature type="transmembrane region" description="Helical" evidence="14">
    <location>
        <begin position="727"/>
        <end position="746"/>
    </location>
</feature>
<feature type="transmembrane region" description="Helical" evidence="14">
    <location>
        <begin position="426"/>
        <end position="448"/>
    </location>
</feature>
<dbReference type="Proteomes" id="UP001239994">
    <property type="component" value="Unassembled WGS sequence"/>
</dbReference>
<dbReference type="InterPro" id="IPR002977">
    <property type="entry name" value="Anion_exchange_1"/>
</dbReference>
<evidence type="ECO:0000256" key="13">
    <source>
        <dbReference type="SAM" id="MobiDB-lite"/>
    </source>
</evidence>
<dbReference type="InterPro" id="IPR016152">
    <property type="entry name" value="PTrfase/Anion_transptr"/>
</dbReference>
<dbReference type="FunFam" id="1.10.287.570:FF:000001">
    <property type="entry name" value="Anion exchange protein"/>
    <property type="match status" value="1"/>
</dbReference>
<dbReference type="PANTHER" id="PTHR11453">
    <property type="entry name" value="ANION EXCHANGE PROTEIN"/>
    <property type="match status" value="1"/>
</dbReference>
<feature type="region of interest" description="Disordered" evidence="13">
    <location>
        <begin position="323"/>
        <end position="346"/>
    </location>
</feature>
<evidence type="ECO:0000313" key="18">
    <source>
        <dbReference type="Proteomes" id="UP001239994"/>
    </source>
</evidence>
<evidence type="ECO:0000256" key="7">
    <source>
        <dbReference type="ARBA" id="ARBA00022989"/>
    </source>
</evidence>
<feature type="domain" description="Band 3 cytoplasmic" evidence="16">
    <location>
        <begin position="211"/>
        <end position="301"/>
    </location>
</feature>
<evidence type="ECO:0000256" key="6">
    <source>
        <dbReference type="ARBA" id="ARBA00022692"/>
    </source>
</evidence>
<feature type="transmembrane region" description="Helical" evidence="14">
    <location>
        <begin position="820"/>
        <end position="839"/>
    </location>
</feature>
<keyword evidence="7 14" id="KW-1133">Transmembrane helix</keyword>
<feature type="non-terminal residue" evidence="17">
    <location>
        <position position="877"/>
    </location>
</feature>
<proteinExistence type="inferred from homology"/>
<feature type="transmembrane region" description="Helical" evidence="14">
    <location>
        <begin position="382"/>
        <end position="405"/>
    </location>
</feature>
<dbReference type="GO" id="GO:0016323">
    <property type="term" value="C:basolateral plasma membrane"/>
    <property type="evidence" value="ECO:0007669"/>
    <property type="project" value="TreeGrafter"/>
</dbReference>
<name>A0AAD9DT55_9TELE</name>
<evidence type="ECO:0000259" key="16">
    <source>
        <dbReference type="Pfam" id="PF07565"/>
    </source>
</evidence>
<evidence type="ECO:0000256" key="2">
    <source>
        <dbReference type="ARBA" id="ARBA00010993"/>
    </source>
</evidence>
<dbReference type="PRINTS" id="PR01231">
    <property type="entry name" value="HCO3TRNSPORT"/>
</dbReference>
<dbReference type="Pfam" id="PF00955">
    <property type="entry name" value="HCO3_cotransp"/>
    <property type="match status" value="1"/>
</dbReference>